<feature type="DNA-binding region" description="H-T-H motif" evidence="4">
    <location>
        <begin position="44"/>
        <end position="63"/>
    </location>
</feature>
<evidence type="ECO:0000256" key="2">
    <source>
        <dbReference type="ARBA" id="ARBA00023125"/>
    </source>
</evidence>
<evidence type="ECO:0000256" key="1">
    <source>
        <dbReference type="ARBA" id="ARBA00023015"/>
    </source>
</evidence>
<evidence type="ECO:0000256" key="3">
    <source>
        <dbReference type="ARBA" id="ARBA00023163"/>
    </source>
</evidence>
<dbReference type="Gene3D" id="1.10.357.10">
    <property type="entry name" value="Tetracycline Repressor, domain 2"/>
    <property type="match status" value="1"/>
</dbReference>
<dbReference type="InterPro" id="IPR050109">
    <property type="entry name" value="HTH-type_TetR-like_transc_reg"/>
</dbReference>
<dbReference type="InterPro" id="IPR001647">
    <property type="entry name" value="HTH_TetR"/>
</dbReference>
<dbReference type="PROSITE" id="PS50977">
    <property type="entry name" value="HTH_TETR_2"/>
    <property type="match status" value="1"/>
</dbReference>
<dbReference type="Proteomes" id="UP001499988">
    <property type="component" value="Unassembled WGS sequence"/>
</dbReference>
<dbReference type="PANTHER" id="PTHR30055">
    <property type="entry name" value="HTH-TYPE TRANSCRIPTIONAL REGULATOR RUTR"/>
    <property type="match status" value="1"/>
</dbReference>
<name>A0ABP9ENZ2_9GAMM</name>
<evidence type="ECO:0000259" key="5">
    <source>
        <dbReference type="PROSITE" id="PS50977"/>
    </source>
</evidence>
<feature type="domain" description="HTH tetR-type" evidence="5">
    <location>
        <begin position="21"/>
        <end position="81"/>
    </location>
</feature>
<evidence type="ECO:0000313" key="7">
    <source>
        <dbReference type="Proteomes" id="UP001499988"/>
    </source>
</evidence>
<keyword evidence="2 4" id="KW-0238">DNA-binding</keyword>
<accession>A0ABP9ENZ2</accession>
<reference evidence="7" key="1">
    <citation type="journal article" date="2019" name="Int. J. Syst. Evol. Microbiol.">
        <title>The Global Catalogue of Microorganisms (GCM) 10K type strain sequencing project: providing services to taxonomists for standard genome sequencing and annotation.</title>
        <authorList>
            <consortium name="The Broad Institute Genomics Platform"/>
            <consortium name="The Broad Institute Genome Sequencing Center for Infectious Disease"/>
            <person name="Wu L."/>
            <person name="Ma J."/>
        </authorList>
    </citation>
    <scope>NUCLEOTIDE SEQUENCE [LARGE SCALE GENOMIC DNA]</scope>
    <source>
        <strain evidence="7">JCM 18401</strain>
    </source>
</reference>
<dbReference type="PANTHER" id="PTHR30055:SF234">
    <property type="entry name" value="HTH-TYPE TRANSCRIPTIONAL REGULATOR BETI"/>
    <property type="match status" value="1"/>
</dbReference>
<dbReference type="InterPro" id="IPR009057">
    <property type="entry name" value="Homeodomain-like_sf"/>
</dbReference>
<keyword evidence="3" id="KW-0804">Transcription</keyword>
<gene>
    <name evidence="6" type="ORF">GCM10023333_16140</name>
</gene>
<keyword evidence="1" id="KW-0805">Transcription regulation</keyword>
<protein>
    <submittedName>
        <fullName evidence="6">TetR/AcrR family transcriptional regulator</fullName>
    </submittedName>
</protein>
<comment type="caution">
    <text evidence="6">The sequence shown here is derived from an EMBL/GenBank/DDBJ whole genome shotgun (WGS) entry which is preliminary data.</text>
</comment>
<dbReference type="RefSeq" id="WP_345334844.1">
    <property type="nucleotide sequence ID" value="NZ_BAABJZ010000023.1"/>
</dbReference>
<keyword evidence="7" id="KW-1185">Reference proteome</keyword>
<proteinExistence type="predicted"/>
<organism evidence="6 7">
    <name type="scientific">Ferrimonas pelagia</name>
    <dbReference type="NCBI Taxonomy" id="1177826"/>
    <lineage>
        <taxon>Bacteria</taxon>
        <taxon>Pseudomonadati</taxon>
        <taxon>Pseudomonadota</taxon>
        <taxon>Gammaproteobacteria</taxon>
        <taxon>Alteromonadales</taxon>
        <taxon>Ferrimonadaceae</taxon>
        <taxon>Ferrimonas</taxon>
    </lineage>
</organism>
<evidence type="ECO:0000313" key="6">
    <source>
        <dbReference type="EMBL" id="GAA4882676.1"/>
    </source>
</evidence>
<dbReference type="PRINTS" id="PR00455">
    <property type="entry name" value="HTHTETR"/>
</dbReference>
<dbReference type="EMBL" id="BAABJZ010000023">
    <property type="protein sequence ID" value="GAA4882676.1"/>
    <property type="molecule type" value="Genomic_DNA"/>
</dbReference>
<dbReference type="Pfam" id="PF00440">
    <property type="entry name" value="TetR_N"/>
    <property type="match status" value="1"/>
</dbReference>
<dbReference type="SUPFAM" id="SSF46689">
    <property type="entry name" value="Homeodomain-like"/>
    <property type="match status" value="1"/>
</dbReference>
<sequence>MSIGKRMVEKRSGRQSADNAEHTKEQILCAAAALFCEKGYDKVSVREISERAGVSHGLIRHHFGAKQLVWERICDGVHQEFGQILERLVSEMDPSMLANVRLYTLMSRLTATLLLDPRPCQLMAGAVRENTELFDYLKDHPAAMVMPIEQALKEAQDAGFMRDSSVEELKWMMIVHLDAATTLTPMLLETFGEDKSLALYRHWLMYCRSLGSMLGIEHDSFPHPATLEESAIERICGLSC</sequence>
<evidence type="ECO:0000256" key="4">
    <source>
        <dbReference type="PROSITE-ProRule" id="PRU00335"/>
    </source>
</evidence>